<reference evidence="4" key="2">
    <citation type="journal article" date="2021" name="PeerJ">
        <title>Extensive microbial diversity within the chicken gut microbiome revealed by metagenomics and culture.</title>
        <authorList>
            <person name="Gilroy R."/>
            <person name="Ravi A."/>
            <person name="Getino M."/>
            <person name="Pursley I."/>
            <person name="Horton D.L."/>
            <person name="Alikhan N.F."/>
            <person name="Baker D."/>
            <person name="Gharbi K."/>
            <person name="Hall N."/>
            <person name="Watson M."/>
            <person name="Adriaenssens E.M."/>
            <person name="Foster-Nyarko E."/>
            <person name="Jarju S."/>
            <person name="Secka A."/>
            <person name="Antonio M."/>
            <person name="Oren A."/>
            <person name="Chaudhuri R.R."/>
            <person name="La Ragione R."/>
            <person name="Hildebrand F."/>
            <person name="Pallen M.J."/>
        </authorList>
    </citation>
    <scope>NUCLEOTIDE SEQUENCE</scope>
    <source>
        <strain evidence="4">10532</strain>
    </source>
</reference>
<dbReference type="SUPFAM" id="SSF53474">
    <property type="entry name" value="alpha/beta-Hydrolases"/>
    <property type="match status" value="1"/>
</dbReference>
<accession>A0A9D9HQ06</accession>
<dbReference type="Gene3D" id="3.40.50.1820">
    <property type="entry name" value="alpha/beta hydrolase"/>
    <property type="match status" value="1"/>
</dbReference>
<dbReference type="InterPro" id="IPR000073">
    <property type="entry name" value="AB_hydrolase_1"/>
</dbReference>
<gene>
    <name evidence="4" type="ORF">IAA81_05925</name>
</gene>
<comment type="caution">
    <text evidence="4">The sequence shown here is derived from an EMBL/GenBank/DDBJ whole genome shotgun (WGS) entry which is preliminary data.</text>
</comment>
<dbReference type="InterPro" id="IPR029058">
    <property type="entry name" value="AB_hydrolase_fold"/>
</dbReference>
<proteinExistence type="inferred from homology"/>
<dbReference type="EMBL" id="JADIMM010000076">
    <property type="protein sequence ID" value="MBO8457749.1"/>
    <property type="molecule type" value="Genomic_DNA"/>
</dbReference>
<dbReference type="GO" id="GO:0008233">
    <property type="term" value="F:peptidase activity"/>
    <property type="evidence" value="ECO:0007669"/>
    <property type="project" value="InterPro"/>
</dbReference>
<evidence type="ECO:0000313" key="5">
    <source>
        <dbReference type="Proteomes" id="UP000823638"/>
    </source>
</evidence>
<comment type="similarity">
    <text evidence="1">Belongs to the peptidase S33 family.</text>
</comment>
<organism evidence="4 5">
    <name type="scientific">Candidatus Gallitreponema excrementavium</name>
    <dbReference type="NCBI Taxonomy" id="2840840"/>
    <lineage>
        <taxon>Bacteria</taxon>
        <taxon>Pseudomonadati</taxon>
        <taxon>Spirochaetota</taxon>
        <taxon>Spirochaetia</taxon>
        <taxon>Spirochaetales</taxon>
        <taxon>Candidatus Gallitreponema</taxon>
    </lineage>
</organism>
<dbReference type="Proteomes" id="UP000823638">
    <property type="component" value="Unassembled WGS sequence"/>
</dbReference>
<evidence type="ECO:0000259" key="3">
    <source>
        <dbReference type="Pfam" id="PF00561"/>
    </source>
</evidence>
<name>A0A9D9HQ06_9SPIR</name>
<dbReference type="Pfam" id="PF00561">
    <property type="entry name" value="Abhydrolase_1"/>
    <property type="match status" value="1"/>
</dbReference>
<dbReference type="PRINTS" id="PR00793">
    <property type="entry name" value="PROAMNOPTASE"/>
</dbReference>
<evidence type="ECO:0000256" key="2">
    <source>
        <dbReference type="ARBA" id="ARBA00022801"/>
    </source>
</evidence>
<keyword evidence="2 4" id="KW-0378">Hydrolase</keyword>
<feature type="domain" description="AB hydrolase-1" evidence="3">
    <location>
        <begin position="39"/>
        <end position="302"/>
    </location>
</feature>
<evidence type="ECO:0000313" key="4">
    <source>
        <dbReference type="EMBL" id="MBO8457749.1"/>
    </source>
</evidence>
<reference evidence="4" key="1">
    <citation type="submission" date="2020-10" db="EMBL/GenBank/DDBJ databases">
        <authorList>
            <person name="Gilroy R."/>
        </authorList>
    </citation>
    <scope>NUCLEOTIDE SEQUENCE</scope>
    <source>
        <strain evidence="4">10532</strain>
    </source>
</reference>
<dbReference type="InterPro" id="IPR002410">
    <property type="entry name" value="Peptidase_S33"/>
</dbReference>
<dbReference type="GO" id="GO:0006508">
    <property type="term" value="P:proteolysis"/>
    <property type="evidence" value="ECO:0007669"/>
    <property type="project" value="InterPro"/>
</dbReference>
<evidence type="ECO:0000256" key="1">
    <source>
        <dbReference type="ARBA" id="ARBA00010088"/>
    </source>
</evidence>
<sequence>MNKKRKDIIRGNEVSDLYEWSLGGYKQKVLVEGKTKLLPILITLHGGPGTPVPFSVGCRGLFPEFTERFIMVYWDQLGCGCNNFVITDSFTIDSFVQMTMDLVYEIKKLFPKNKIYLFATSWGSILSAKLLEKESHIVDGVAVYGQIVRDIFFNDETITALEKSKLSKRKLAVIKAAKKESATNKELQLFSASIRKYTSGYQNKDGTQVPIAGIIKGLLTSPDYKIKDFKAIMINGYRKNCSLWKEILQLDLSRVLQSVQVPYSIFQGDTDIVTSTKIVKELVLSSNNDCLHCEIVEKSGHIPGKECMDRIFARLCEFEK</sequence>
<dbReference type="AlphaFoldDB" id="A0A9D9HQ06"/>
<protein>
    <submittedName>
        <fullName evidence="4">Alpha/beta fold hydrolase</fullName>
    </submittedName>
</protein>